<feature type="binding site" evidence="15">
    <location>
        <begin position="93"/>
        <end position="94"/>
    </location>
    <ligand>
        <name>NAD(+)</name>
        <dbReference type="ChEBI" id="CHEBI:57540"/>
    </ligand>
</feature>
<evidence type="ECO:0000256" key="9">
    <source>
        <dbReference type="ARBA" id="ARBA00022842"/>
    </source>
</evidence>
<dbReference type="AlphaFoldDB" id="A0A5Q2N5U9"/>
<dbReference type="Proteomes" id="UP000366051">
    <property type="component" value="Chromosome"/>
</dbReference>
<evidence type="ECO:0000256" key="10">
    <source>
        <dbReference type="ARBA" id="ARBA00023027"/>
    </source>
</evidence>
<dbReference type="RefSeq" id="WP_153726061.1">
    <property type="nucleotide sequence ID" value="NZ_CP045875.1"/>
</dbReference>
<dbReference type="HAMAP" id="MF_01588">
    <property type="entry name" value="DNA_ligase_A"/>
    <property type="match status" value="1"/>
</dbReference>
<dbReference type="Gene3D" id="3.30.470.30">
    <property type="entry name" value="DNA ligase/mRNA capping enzyme"/>
    <property type="match status" value="1"/>
</dbReference>
<dbReference type="Pfam" id="PF03119">
    <property type="entry name" value="DNA_ligase_ZBD"/>
    <property type="match status" value="1"/>
</dbReference>
<dbReference type="FunFam" id="1.10.150.20:FF:000007">
    <property type="entry name" value="DNA ligase"/>
    <property type="match status" value="1"/>
</dbReference>
<dbReference type="PANTHER" id="PTHR23389:SF9">
    <property type="entry name" value="DNA LIGASE"/>
    <property type="match status" value="1"/>
</dbReference>
<evidence type="ECO:0000256" key="11">
    <source>
        <dbReference type="ARBA" id="ARBA00023204"/>
    </source>
</evidence>
<dbReference type="SMART" id="SM00292">
    <property type="entry name" value="BRCT"/>
    <property type="match status" value="1"/>
</dbReference>
<dbReference type="PROSITE" id="PS50172">
    <property type="entry name" value="BRCT"/>
    <property type="match status" value="1"/>
</dbReference>
<dbReference type="Pfam" id="PF03120">
    <property type="entry name" value="OB_DNA_ligase"/>
    <property type="match status" value="1"/>
</dbReference>
<evidence type="ECO:0000313" key="17">
    <source>
        <dbReference type="EMBL" id="QGG49006.1"/>
    </source>
</evidence>
<dbReference type="InterPro" id="IPR033136">
    <property type="entry name" value="DNA_ligase_CS"/>
</dbReference>
<dbReference type="SUPFAM" id="SSF47781">
    <property type="entry name" value="RuvA domain 2-like"/>
    <property type="match status" value="1"/>
</dbReference>
<dbReference type="SMART" id="SM00278">
    <property type="entry name" value="HhH1"/>
    <property type="match status" value="4"/>
</dbReference>
<proteinExistence type="inferred from homology"/>
<dbReference type="InterPro" id="IPR001679">
    <property type="entry name" value="DNA_ligase"/>
</dbReference>
<feature type="binding site" evidence="15">
    <location>
        <position position="123"/>
    </location>
    <ligand>
        <name>NAD(+)</name>
        <dbReference type="ChEBI" id="CHEBI:57540"/>
    </ligand>
</feature>
<name>A0A5Q2N5U9_9FIRM</name>
<reference evidence="18" key="1">
    <citation type="submission" date="2019-11" db="EMBL/GenBank/DDBJ databases">
        <title>Genome sequence of Heliorestis convoluta strain HH, an alkaliphilic and minimalistic phototrophic bacterium from a soda lake in Egypt.</title>
        <authorList>
            <person name="Dewey E.D."/>
            <person name="Stokes L.M."/>
            <person name="Burchell B.M."/>
            <person name="Shaffer K.N."/>
            <person name="Huntington A.M."/>
            <person name="Baker J.M."/>
            <person name="Nadendla S."/>
            <person name="Giglio M.G."/>
            <person name="Touchman J.W."/>
            <person name="Blankenship R.E."/>
            <person name="Madigan M.T."/>
            <person name="Sattley W.M."/>
        </authorList>
    </citation>
    <scope>NUCLEOTIDE SEQUENCE [LARGE SCALE GENOMIC DNA]</scope>
    <source>
        <strain evidence="18">HH</strain>
    </source>
</reference>
<evidence type="ECO:0000256" key="2">
    <source>
        <dbReference type="ARBA" id="ARBA00012722"/>
    </source>
</evidence>
<evidence type="ECO:0000313" key="18">
    <source>
        <dbReference type="Proteomes" id="UP000366051"/>
    </source>
</evidence>
<keyword evidence="8 15" id="KW-0862">Zinc</keyword>
<keyword evidence="9 15" id="KW-0460">Magnesium</keyword>
<dbReference type="CDD" id="cd00114">
    <property type="entry name" value="LIGANc"/>
    <property type="match status" value="1"/>
</dbReference>
<feature type="binding site" evidence="15">
    <location>
        <position position="433"/>
    </location>
    <ligand>
        <name>Zn(2+)</name>
        <dbReference type="ChEBI" id="CHEBI:29105"/>
    </ligand>
</feature>
<dbReference type="Gene3D" id="1.10.287.610">
    <property type="entry name" value="Helix hairpin bin"/>
    <property type="match status" value="1"/>
</dbReference>
<evidence type="ECO:0000256" key="8">
    <source>
        <dbReference type="ARBA" id="ARBA00022833"/>
    </source>
</evidence>
<dbReference type="NCBIfam" id="NF005932">
    <property type="entry name" value="PRK07956.1"/>
    <property type="match status" value="1"/>
</dbReference>
<sequence length="676" mass="75787">MIESLPKIASLTQEEARQKIEALVQEIEEHNYRYYVLDNPTIDDAAYDQLLRELQELEKHYPDLIEPHSPTQRVGGKALEAFGTVKHRHPLLSLANAFTAQDLRDFDRRVRERASQPITYVVEPKIDGLTVVLHYQKGLFVGGATRGDGETGEDITENLKTLRTLPLRLREQWPALEVRGEAFISKEDFAQLNREREEKEEPLFANPRNAAAGSLRQLDPKVTAQRPLRVYLYTILHVEGPTVKEHKEALKLLEKAGLPVNQEQKHCKTIEEAIAYCESWIEKRHQLPYEIDGMVVKVNEVEEYEKLGVTAKSPRYAIAFKFPAEQVVTRIRNIVIGVGRTGVLTPTAELEPVRVAGTTVSRASLHNEDLIREKDIRIGDYVLLQKAGDIIPEVLSVLKEKRKGDEKPFAMPERCPECGEPVSRLDGEVALRCTSSACPAQAIEGLIHFASRDAMNMEGVGPALLEQFWKAGLVKQPTDLYRLKTSELRNLERFGEKSATKTVKAIEESKSRGLPALLFALGIRHVGQKAAKTLAQHFGSIDGLMKATEEELQSIEEIGPKMAQSIRSYFSNQANQQLIEELKELGLRLEMNQEEKRAEQSLQGLTFVLTGTLETLSRKEAQTLLEERGAKVSSSVSKKTSFVVAGAEAGSKLEKAQALQVPVLTEKEFLQRIGLS</sequence>
<dbReference type="GO" id="GO:0006281">
    <property type="term" value="P:DNA repair"/>
    <property type="evidence" value="ECO:0007669"/>
    <property type="project" value="UniProtKB-KW"/>
</dbReference>
<feature type="domain" description="BRCT" evidence="16">
    <location>
        <begin position="597"/>
        <end position="676"/>
    </location>
</feature>
<dbReference type="OrthoDB" id="9759736at2"/>
<evidence type="ECO:0000256" key="12">
    <source>
        <dbReference type="ARBA" id="ARBA00023211"/>
    </source>
</evidence>
<feature type="binding site" evidence="15">
    <location>
        <position position="297"/>
    </location>
    <ligand>
        <name>NAD(+)</name>
        <dbReference type="ChEBI" id="CHEBI:57540"/>
    </ligand>
</feature>
<comment type="cofactor">
    <cofactor evidence="15">
        <name>Mg(2+)</name>
        <dbReference type="ChEBI" id="CHEBI:18420"/>
    </cofactor>
    <cofactor evidence="15">
        <name>Mn(2+)</name>
        <dbReference type="ChEBI" id="CHEBI:29035"/>
    </cofactor>
</comment>
<dbReference type="Gene3D" id="1.10.150.20">
    <property type="entry name" value="5' to 3' exonuclease, C-terminal subdomain"/>
    <property type="match status" value="2"/>
</dbReference>
<dbReference type="Gene3D" id="6.20.10.30">
    <property type="match status" value="1"/>
</dbReference>
<keyword evidence="4 15" id="KW-0436">Ligase</keyword>
<evidence type="ECO:0000256" key="1">
    <source>
        <dbReference type="ARBA" id="ARBA00004067"/>
    </source>
</evidence>
<dbReference type="Gene3D" id="2.40.50.140">
    <property type="entry name" value="Nucleic acid-binding proteins"/>
    <property type="match status" value="1"/>
</dbReference>
<dbReference type="GO" id="GO:0005829">
    <property type="term" value="C:cytosol"/>
    <property type="evidence" value="ECO:0007669"/>
    <property type="project" value="TreeGrafter"/>
</dbReference>
<evidence type="ECO:0000256" key="13">
    <source>
        <dbReference type="ARBA" id="ARBA00034005"/>
    </source>
</evidence>
<feature type="binding site" evidence="15">
    <location>
        <position position="181"/>
    </location>
    <ligand>
        <name>NAD(+)</name>
        <dbReference type="ChEBI" id="CHEBI:57540"/>
    </ligand>
</feature>
<dbReference type="PROSITE" id="PS01056">
    <property type="entry name" value="DNA_LIGASE_N2"/>
    <property type="match status" value="1"/>
</dbReference>
<dbReference type="Pfam" id="PF00533">
    <property type="entry name" value="BRCT"/>
    <property type="match status" value="1"/>
</dbReference>
<keyword evidence="12 15" id="KW-0464">Manganese</keyword>
<dbReference type="InterPro" id="IPR041663">
    <property type="entry name" value="DisA/LigA_HHH"/>
</dbReference>
<dbReference type="SUPFAM" id="SSF56091">
    <property type="entry name" value="DNA ligase/mRNA capping enzyme, catalytic domain"/>
    <property type="match status" value="1"/>
</dbReference>
<dbReference type="GO" id="GO:0046872">
    <property type="term" value="F:metal ion binding"/>
    <property type="evidence" value="ECO:0007669"/>
    <property type="project" value="UniProtKB-KW"/>
</dbReference>
<dbReference type="PIRSF" id="PIRSF001604">
    <property type="entry name" value="LigA"/>
    <property type="match status" value="1"/>
</dbReference>
<dbReference type="GO" id="GO:0003911">
    <property type="term" value="F:DNA ligase (NAD+) activity"/>
    <property type="evidence" value="ECO:0007669"/>
    <property type="project" value="UniProtKB-UniRule"/>
</dbReference>
<dbReference type="Pfam" id="PF01653">
    <property type="entry name" value="DNA_ligase_aden"/>
    <property type="match status" value="1"/>
</dbReference>
<dbReference type="EC" id="6.5.1.2" evidence="2 15"/>
<dbReference type="InterPro" id="IPR013839">
    <property type="entry name" value="DNAligase_adenylation"/>
</dbReference>
<feature type="binding site" evidence="15">
    <location>
        <position position="146"/>
    </location>
    <ligand>
        <name>NAD(+)</name>
        <dbReference type="ChEBI" id="CHEBI:57540"/>
    </ligand>
</feature>
<feature type="binding site" evidence="15">
    <location>
        <position position="438"/>
    </location>
    <ligand>
        <name>Zn(2+)</name>
        <dbReference type="ChEBI" id="CHEBI:29105"/>
    </ligand>
</feature>
<dbReference type="FunFam" id="2.40.50.140:FF:000012">
    <property type="entry name" value="DNA ligase"/>
    <property type="match status" value="1"/>
</dbReference>
<dbReference type="SMART" id="SM00532">
    <property type="entry name" value="LIGANc"/>
    <property type="match status" value="1"/>
</dbReference>
<comment type="catalytic activity">
    <reaction evidence="13 15">
        <text>NAD(+) + (deoxyribonucleotide)n-3'-hydroxyl + 5'-phospho-(deoxyribonucleotide)m = (deoxyribonucleotide)n+m + AMP + beta-nicotinamide D-nucleotide.</text>
        <dbReference type="EC" id="6.5.1.2"/>
    </reaction>
</comment>
<gene>
    <name evidence="15 17" type="primary">ligA</name>
    <name evidence="17" type="ORF">FTV88_2917</name>
</gene>
<dbReference type="GO" id="GO:0003677">
    <property type="term" value="F:DNA binding"/>
    <property type="evidence" value="ECO:0007669"/>
    <property type="project" value="InterPro"/>
</dbReference>
<dbReference type="InterPro" id="IPR004149">
    <property type="entry name" value="Znf_DNAligase_C4"/>
</dbReference>
<dbReference type="InterPro" id="IPR003583">
    <property type="entry name" value="Hlx-hairpin-Hlx_DNA-bd_motif"/>
</dbReference>
<protein>
    <recommendedName>
        <fullName evidence="3 15">DNA ligase</fullName>
        <ecNumber evidence="2 15">6.5.1.2</ecNumber>
    </recommendedName>
    <alternativeName>
        <fullName evidence="15">Polydeoxyribonucleotide synthase [NAD(+)]</fullName>
    </alternativeName>
</protein>
<evidence type="ECO:0000256" key="4">
    <source>
        <dbReference type="ARBA" id="ARBA00022598"/>
    </source>
</evidence>
<keyword evidence="11 15" id="KW-0234">DNA repair</keyword>
<dbReference type="SUPFAM" id="SSF50249">
    <property type="entry name" value="Nucleic acid-binding proteins"/>
    <property type="match status" value="1"/>
</dbReference>
<feature type="binding site" evidence="15">
    <location>
        <position position="321"/>
    </location>
    <ligand>
        <name>NAD(+)</name>
        <dbReference type="ChEBI" id="CHEBI:57540"/>
    </ligand>
</feature>
<dbReference type="FunFam" id="3.30.470.30:FF:000001">
    <property type="entry name" value="DNA ligase"/>
    <property type="match status" value="1"/>
</dbReference>
<comment type="function">
    <text evidence="1 15">DNA ligase that catalyzes the formation of phosphodiester linkages between 5'-phosphoryl and 3'-hydroxyl groups in double-stranded DNA using NAD as a coenzyme and as the energy source for the reaction. It is essential for DNA replication and repair of damaged DNA.</text>
</comment>
<feature type="binding site" evidence="15">
    <location>
        <begin position="44"/>
        <end position="48"/>
    </location>
    <ligand>
        <name>NAD(+)</name>
        <dbReference type="ChEBI" id="CHEBI:57540"/>
    </ligand>
</feature>
<comment type="similarity">
    <text evidence="14 15">Belongs to the NAD-dependent DNA ligase family. LigA subfamily.</text>
</comment>
<dbReference type="PANTHER" id="PTHR23389">
    <property type="entry name" value="CHROMOSOME TRANSMISSION FIDELITY FACTOR 18"/>
    <property type="match status" value="1"/>
</dbReference>
<evidence type="ECO:0000259" key="16">
    <source>
        <dbReference type="PROSITE" id="PS50172"/>
    </source>
</evidence>
<keyword evidence="6 15" id="KW-0479">Metal-binding</keyword>
<keyword evidence="10 15" id="KW-0520">NAD</keyword>
<evidence type="ECO:0000256" key="6">
    <source>
        <dbReference type="ARBA" id="ARBA00022723"/>
    </source>
</evidence>
<dbReference type="InterPro" id="IPR036420">
    <property type="entry name" value="BRCT_dom_sf"/>
</dbReference>
<organism evidence="17 18">
    <name type="scientific">Heliorestis convoluta</name>
    <dbReference type="NCBI Taxonomy" id="356322"/>
    <lineage>
        <taxon>Bacteria</taxon>
        <taxon>Bacillati</taxon>
        <taxon>Bacillota</taxon>
        <taxon>Clostridia</taxon>
        <taxon>Eubacteriales</taxon>
        <taxon>Heliobacteriaceae</taxon>
        <taxon>Heliorestis</taxon>
    </lineage>
</organism>
<evidence type="ECO:0000256" key="14">
    <source>
        <dbReference type="ARBA" id="ARBA00060881"/>
    </source>
</evidence>
<dbReference type="InterPro" id="IPR010994">
    <property type="entry name" value="RuvA_2-like"/>
</dbReference>
<dbReference type="CDD" id="cd17748">
    <property type="entry name" value="BRCT_DNA_ligase_like"/>
    <property type="match status" value="1"/>
</dbReference>
<evidence type="ECO:0000256" key="5">
    <source>
        <dbReference type="ARBA" id="ARBA00022705"/>
    </source>
</evidence>
<feature type="binding site" evidence="15">
    <location>
        <position position="415"/>
    </location>
    <ligand>
        <name>Zn(2+)</name>
        <dbReference type="ChEBI" id="CHEBI:29105"/>
    </ligand>
</feature>
<dbReference type="GO" id="GO:0006260">
    <property type="term" value="P:DNA replication"/>
    <property type="evidence" value="ECO:0007669"/>
    <property type="project" value="UniProtKB-KW"/>
</dbReference>
<feature type="active site" description="N6-AMP-lysine intermediate" evidence="15">
    <location>
        <position position="125"/>
    </location>
</feature>
<dbReference type="Gene3D" id="3.40.50.10190">
    <property type="entry name" value="BRCT domain"/>
    <property type="match status" value="1"/>
</dbReference>
<dbReference type="InterPro" id="IPR013840">
    <property type="entry name" value="DNAligase_N"/>
</dbReference>
<dbReference type="InterPro" id="IPR001357">
    <property type="entry name" value="BRCT_dom"/>
</dbReference>
<feature type="binding site" evidence="15">
    <location>
        <position position="418"/>
    </location>
    <ligand>
        <name>Zn(2+)</name>
        <dbReference type="ChEBI" id="CHEBI:29105"/>
    </ligand>
</feature>
<dbReference type="InterPro" id="IPR004150">
    <property type="entry name" value="NAD_DNA_ligase_OB"/>
</dbReference>
<dbReference type="KEGG" id="hcv:FTV88_2917"/>
<evidence type="ECO:0000256" key="3">
    <source>
        <dbReference type="ARBA" id="ARBA00013308"/>
    </source>
</evidence>
<dbReference type="SUPFAM" id="SSF52113">
    <property type="entry name" value="BRCT domain"/>
    <property type="match status" value="1"/>
</dbReference>
<dbReference type="FunFam" id="1.10.287.610:FF:000002">
    <property type="entry name" value="DNA ligase"/>
    <property type="match status" value="1"/>
</dbReference>
<dbReference type="FunFam" id="1.10.150.20:FF:000006">
    <property type="entry name" value="DNA ligase"/>
    <property type="match status" value="1"/>
</dbReference>
<dbReference type="Pfam" id="PF14520">
    <property type="entry name" value="HHH_5"/>
    <property type="match status" value="1"/>
</dbReference>
<accession>A0A5Q2N5U9</accession>
<dbReference type="NCBIfam" id="TIGR00575">
    <property type="entry name" value="dnlj"/>
    <property type="match status" value="1"/>
</dbReference>
<keyword evidence="18" id="KW-1185">Reference proteome</keyword>
<evidence type="ECO:0000256" key="7">
    <source>
        <dbReference type="ARBA" id="ARBA00022763"/>
    </source>
</evidence>
<dbReference type="InterPro" id="IPR012340">
    <property type="entry name" value="NA-bd_OB-fold"/>
</dbReference>
<keyword evidence="5 15" id="KW-0235">DNA replication</keyword>
<dbReference type="EMBL" id="CP045875">
    <property type="protein sequence ID" value="QGG49006.1"/>
    <property type="molecule type" value="Genomic_DNA"/>
</dbReference>
<dbReference type="Pfam" id="PF12826">
    <property type="entry name" value="HHH_2"/>
    <property type="match status" value="1"/>
</dbReference>
<evidence type="ECO:0000256" key="15">
    <source>
        <dbReference type="HAMAP-Rule" id="MF_01588"/>
    </source>
</evidence>
<keyword evidence="7 15" id="KW-0227">DNA damage</keyword>